<dbReference type="EMBL" id="AAKQAO010000006">
    <property type="protein sequence ID" value="ECU4734900.1"/>
    <property type="molecule type" value="Genomic_DNA"/>
</dbReference>
<dbReference type="EMBL" id="AAHUUN010000013">
    <property type="protein sequence ID" value="ECA5740505.1"/>
    <property type="molecule type" value="Genomic_DNA"/>
</dbReference>
<reference evidence="1" key="5">
    <citation type="submission" date="2018-07" db="EMBL/GenBank/DDBJ databases">
        <authorList>
            <consortium name="GenomeTrakr network: Whole genome sequencing for foodborne pathogen traceback"/>
        </authorList>
    </citation>
    <scope>NUCLEOTIDE SEQUENCE</scope>
    <source>
        <strain evidence="2">AZ-TG74568</strain>
        <strain evidence="1">AZ-TG74784</strain>
        <strain evidence="6">FSIS11919908</strain>
        <strain evidence="9">FSIS1609251</strain>
        <strain evidence="10">HIY0183</strain>
    </source>
</reference>
<reference evidence="16 17" key="7">
    <citation type="journal article" date="2019" name="Appl. Environ. Microbiol.">
        <title>Clinically Unreported Salmonellosis Outbreak Detected via Comparative Genomic Analysis of Municipal Wastewater Salmonella Isolates.</title>
        <authorList>
            <person name="Diemert S."/>
            <person name="Yan T."/>
        </authorList>
    </citation>
    <scope>NUCLEOTIDE SEQUENCE [LARGE SCALE GENOMIC DNA]</scope>
    <source>
        <strain evidence="16 17">HIY0183</strain>
    </source>
</reference>
<proteinExistence type="predicted"/>
<accession>A0A2T8M4K7</accession>
<reference evidence="13" key="8">
    <citation type="submission" date="2019-10" db="EMBL/GenBank/DDBJ databases">
        <authorList>
            <consortium name="NCBI Pathogen Detection Project"/>
        </authorList>
    </citation>
    <scope>NUCLEOTIDE SEQUENCE</scope>
    <source>
        <strain evidence="15">CDC B1487</strain>
        <strain evidence="14">M131</strain>
        <strain evidence="13">Salmonella enterica</strain>
    </source>
</reference>
<dbReference type="EMBL" id="AAHFSU010000001">
    <property type="protein sequence ID" value="EBV5956990.1"/>
    <property type="molecule type" value="Genomic_DNA"/>
</dbReference>
<dbReference type="EMBL" id="VCUW02000004">
    <property type="protein sequence ID" value="TRG50911.1"/>
    <property type="molecule type" value="Genomic_DNA"/>
</dbReference>
<dbReference type="EMBL" id="AAKKDH010000004">
    <property type="protein sequence ID" value="ECS6134840.1"/>
    <property type="molecule type" value="Genomic_DNA"/>
</dbReference>
<dbReference type="EMBL" id="AAHZBB010000027">
    <property type="protein sequence ID" value="ECB8976912.1"/>
    <property type="molecule type" value="Genomic_DNA"/>
</dbReference>
<dbReference type="EMBL" id="AAHVYN010000004">
    <property type="protein sequence ID" value="ECA9355317.1"/>
    <property type="molecule type" value="Genomic_DNA"/>
</dbReference>
<comment type="caution">
    <text evidence="13">The sequence shown here is derived from an EMBL/GenBank/DDBJ whole genome shotgun (WGS) entry which is preliminary data.</text>
</comment>
<evidence type="ECO:0000313" key="16">
    <source>
        <dbReference type="EMBL" id="TRG50911.1"/>
    </source>
</evidence>
<evidence type="ECO:0000313" key="1">
    <source>
        <dbReference type="EMBL" id="EBV5956990.1"/>
    </source>
</evidence>
<dbReference type="EMBL" id="AAKJCB010000002">
    <property type="protein sequence ID" value="ECS2825565.1"/>
    <property type="molecule type" value="Genomic_DNA"/>
</dbReference>
<dbReference type="Proteomes" id="UP000319232">
    <property type="component" value="Unassembled WGS sequence"/>
</dbReference>
<sequence length="96" mass="12095">MKIELITEKQFIEQAECYYKDYMKRLLRNTPEDFYYFLNNKYNMNDIMESIIKKTRYHFFDDTDECRMNRVSGKVSYSKVKQHLRRLWIAYKFVYR</sequence>
<evidence type="ECO:0000313" key="12">
    <source>
        <dbReference type="EMBL" id="ECV0505197.1"/>
    </source>
</evidence>
<dbReference type="EMBL" id="DAASBR010000004">
    <property type="protein sequence ID" value="HAE4847186.1"/>
    <property type="molecule type" value="Genomic_DNA"/>
</dbReference>
<reference evidence="13" key="1">
    <citation type="journal article" date="2018" name="Genome Biol.">
        <title>SKESA: strategic k-mer extension for scrupulous assemblies.</title>
        <authorList>
            <person name="Souvorov A."/>
            <person name="Agarwala R."/>
            <person name="Lipman D.J."/>
        </authorList>
    </citation>
    <scope>NUCLEOTIDE SEQUENCE</scope>
    <source>
        <strain evidence="15">CDC B1487</strain>
        <strain evidence="14">M131</strain>
        <strain evidence="13">Salmonella enterica</strain>
    </source>
</reference>
<dbReference type="EMBL" id="DAAGON010000009">
    <property type="protein sequence ID" value="HAB3943313.1"/>
    <property type="molecule type" value="Genomic_DNA"/>
</dbReference>
<gene>
    <name evidence="8" type="ORF">A2O73_05505</name>
    <name evidence="7" type="ORF">AZF31_13645</name>
    <name evidence="11" type="ORF">BEU90_03170</name>
    <name evidence="9" type="ORF">BUM38_07480</name>
    <name evidence="12" type="ORF">D3F51_15510</name>
    <name evidence="3" type="ORF">DSF50_15970</name>
    <name evidence="4" type="ORF">EL818_15235</name>
    <name evidence="5" type="ORF">ET894_09795</name>
    <name evidence="10" type="ORF">EVA07_07835</name>
    <name evidence="6" type="ORF">FAC46_22010</name>
    <name evidence="16" type="ORF">FG704_008615</name>
    <name evidence="14" type="ORF">G4D51_000689</name>
    <name evidence="13" type="ORF">GB592_19850</name>
    <name evidence="15" type="ORF">GNC26_001601</name>
    <name evidence="2" type="ORF">OB37_11980</name>
    <name evidence="1" type="ORF">SQ33_02115</name>
</gene>
<evidence type="ECO:0000313" key="4">
    <source>
        <dbReference type="EMBL" id="ECA5740505.1"/>
    </source>
</evidence>
<reference evidence="8" key="3">
    <citation type="submission" date="2018-07" db="EMBL/GenBank/DDBJ databases">
        <authorList>
            <consortium name="PulseNet: The National Subtyping Network for Foodborne Disease Surveillance"/>
            <person name="Tarr C.L."/>
            <person name="Trees E."/>
            <person name="Katz L.S."/>
            <person name="Carleton-Romer H.A."/>
            <person name="Stroika S."/>
            <person name="Kucerova Z."/>
            <person name="Roache K.F."/>
            <person name="Sabol A.L."/>
            <person name="Besser J."/>
            <person name="Gerner-Smidt P."/>
        </authorList>
    </citation>
    <scope>NUCLEOTIDE SEQUENCE</scope>
    <source>
        <strain evidence="8">PNUSAS001766</strain>
    </source>
</reference>
<evidence type="ECO:0000313" key="3">
    <source>
        <dbReference type="EMBL" id="EBX5016789.1"/>
    </source>
</evidence>
<dbReference type="EMBL" id="AAKSWZ010000024">
    <property type="protein sequence ID" value="ECV0505197.1"/>
    <property type="molecule type" value="Genomic_DNA"/>
</dbReference>
<protein>
    <submittedName>
        <fullName evidence="13">Uncharacterized protein</fullName>
    </submittedName>
</protein>
<evidence type="ECO:0000313" key="6">
    <source>
        <dbReference type="EMBL" id="ECB8976912.1"/>
    </source>
</evidence>
<reference evidence="12" key="6">
    <citation type="submission" date="2018-09" db="EMBL/GenBank/DDBJ databases">
        <authorList>
            <consortium name="NARMS: The National Antimicrobial Resistance Monitoring System"/>
        </authorList>
    </citation>
    <scope>NUCLEOTIDE SEQUENCE</scope>
    <source>
        <strain evidence="12">FSIS11813686</strain>
        <strain evidence="7">FSIS1605746</strain>
    </source>
</reference>
<reference evidence="11" key="2">
    <citation type="submission" date="2018-07" db="EMBL/GenBank/DDBJ databases">
        <authorList>
            <consortium name="Veterinary Laboratory Investigation and Response Network"/>
        </authorList>
    </citation>
    <scope>NUCLEOTIDE SEQUENCE</scope>
    <source>
        <strain evidence="11">V-CLASP-D-45</strain>
    </source>
</reference>
<evidence type="ECO:0000313" key="9">
    <source>
        <dbReference type="EMBL" id="ECS6134840.1"/>
    </source>
</evidence>
<evidence type="ECO:0000313" key="13">
    <source>
        <dbReference type="EMBL" id="HAB3943313.1"/>
    </source>
</evidence>
<name>A0A2T8M4K7_SALAN</name>
<evidence type="ECO:0000313" key="2">
    <source>
        <dbReference type="EMBL" id="EBV6101221.1"/>
    </source>
</evidence>
<dbReference type="EMBL" id="AAKRBH010000001">
    <property type="protein sequence ID" value="ECU7853627.1"/>
    <property type="molecule type" value="Genomic_DNA"/>
</dbReference>
<evidence type="ECO:0000313" key="15">
    <source>
        <dbReference type="EMBL" id="HAE8373043.1"/>
    </source>
</evidence>
<dbReference type="EMBL" id="AAHLLN010000010">
    <property type="protein sequence ID" value="EBX5016789.1"/>
    <property type="molecule type" value="Genomic_DNA"/>
</dbReference>
<dbReference type="EMBL" id="AAHFTY010000004">
    <property type="protein sequence ID" value="EBV6101221.1"/>
    <property type="molecule type" value="Genomic_DNA"/>
</dbReference>
<dbReference type="RefSeq" id="WP_023243335.1">
    <property type="nucleotide sequence ID" value="NZ_CALPAM010000002.1"/>
</dbReference>
<evidence type="ECO:0000313" key="8">
    <source>
        <dbReference type="EMBL" id="ECS2825565.1"/>
    </source>
</evidence>
<evidence type="ECO:0000313" key="5">
    <source>
        <dbReference type="EMBL" id="ECA9355317.1"/>
    </source>
</evidence>
<organism evidence="13">
    <name type="scientific">Salmonella anatum</name>
    <dbReference type="NCBI Taxonomy" id="58712"/>
    <lineage>
        <taxon>Bacteria</taxon>
        <taxon>Pseudomonadati</taxon>
        <taxon>Pseudomonadota</taxon>
        <taxon>Gammaproteobacteria</taxon>
        <taxon>Enterobacterales</taxon>
        <taxon>Enterobacteriaceae</taxon>
        <taxon>Salmonella</taxon>
    </lineage>
</organism>
<evidence type="ECO:0000313" key="17">
    <source>
        <dbReference type="Proteomes" id="UP000319232"/>
    </source>
</evidence>
<dbReference type="AlphaFoldDB" id="A0A2T8M4K7"/>
<dbReference type="EMBL" id="AAKJAJ010000008">
    <property type="protein sequence ID" value="ECS2638378.1"/>
    <property type="molecule type" value="Genomic_DNA"/>
</dbReference>
<evidence type="ECO:0000313" key="7">
    <source>
        <dbReference type="EMBL" id="ECS2638378.1"/>
    </source>
</evidence>
<reference evidence="3" key="4">
    <citation type="submission" date="2018-07" db="EMBL/GenBank/DDBJ databases">
        <authorList>
            <person name="Ashton P.M."/>
            <person name="Dallman T."/>
            <person name="Nair S."/>
            <person name="De Pinna E."/>
            <person name="Peters T."/>
            <person name="Grant K."/>
        </authorList>
    </citation>
    <scope>NUCLEOTIDE SEQUENCE</scope>
    <source>
        <strain evidence="3">373208</strain>
        <strain evidence="4">579117</strain>
        <strain evidence="5">623198</strain>
    </source>
</reference>
<evidence type="ECO:0000313" key="10">
    <source>
        <dbReference type="EMBL" id="ECU4734900.1"/>
    </source>
</evidence>
<evidence type="ECO:0000313" key="14">
    <source>
        <dbReference type="EMBL" id="HAE4847186.1"/>
    </source>
</evidence>
<dbReference type="EMBL" id="DAATFV010000005">
    <property type="protein sequence ID" value="HAE8373043.1"/>
    <property type="molecule type" value="Genomic_DNA"/>
</dbReference>
<evidence type="ECO:0000313" key="11">
    <source>
        <dbReference type="EMBL" id="ECU7853627.1"/>
    </source>
</evidence>